<dbReference type="AlphaFoldDB" id="A0AAV0L6N0"/>
<dbReference type="SUPFAM" id="SSF53955">
    <property type="entry name" value="Lysozyme-like"/>
    <property type="match status" value="1"/>
</dbReference>
<feature type="active site" description="Proton donor" evidence="12">
    <location>
        <position position="94"/>
    </location>
</feature>
<feature type="domain" description="Glycoside hydrolase family 19 catalytic" evidence="15">
    <location>
        <begin position="50"/>
        <end position="72"/>
    </location>
</feature>
<evidence type="ECO:0000256" key="9">
    <source>
        <dbReference type="ARBA" id="ARBA00023277"/>
    </source>
</evidence>
<dbReference type="CDD" id="cd00325">
    <property type="entry name" value="chitinase_GH19"/>
    <property type="match status" value="1"/>
</dbReference>
<feature type="chain" id="PRO_5043437876" description="chitinase" evidence="14">
    <location>
        <begin position="24"/>
        <end position="232"/>
    </location>
</feature>
<dbReference type="PANTHER" id="PTHR22595">
    <property type="entry name" value="CHITINASE-RELATED"/>
    <property type="match status" value="1"/>
</dbReference>
<reference evidence="16" key="1">
    <citation type="submission" date="2022-08" db="EMBL/GenBank/DDBJ databases">
        <authorList>
            <person name="Gutierrez-Valencia J."/>
        </authorList>
    </citation>
    <scope>NUCLEOTIDE SEQUENCE</scope>
</reference>
<dbReference type="EC" id="3.2.1.14" evidence="3"/>
<keyword evidence="10" id="KW-0326">Glycosidase</keyword>
<dbReference type="Gene3D" id="1.10.530.10">
    <property type="match status" value="1"/>
</dbReference>
<dbReference type="GO" id="GO:0008061">
    <property type="term" value="F:chitin binding"/>
    <property type="evidence" value="ECO:0007669"/>
    <property type="project" value="UniProtKB-KW"/>
</dbReference>
<comment type="caution">
    <text evidence="16">The sequence shown here is derived from an EMBL/GenBank/DDBJ whole genome shotgun (WGS) entry which is preliminary data.</text>
</comment>
<dbReference type="GO" id="GO:0006952">
    <property type="term" value="P:defense response"/>
    <property type="evidence" value="ECO:0007669"/>
    <property type="project" value="UniProtKB-KW"/>
</dbReference>
<dbReference type="PROSITE" id="PS00773">
    <property type="entry name" value="CHITINASE_19_1"/>
    <property type="match status" value="1"/>
</dbReference>
<evidence type="ECO:0000256" key="7">
    <source>
        <dbReference type="ARBA" id="ARBA00023024"/>
    </source>
</evidence>
<keyword evidence="9" id="KW-0119">Carbohydrate metabolism</keyword>
<evidence type="ECO:0000313" key="17">
    <source>
        <dbReference type="Proteomes" id="UP001154282"/>
    </source>
</evidence>
<dbReference type="InterPro" id="IPR016283">
    <property type="entry name" value="Glyco_hydro_19"/>
</dbReference>
<keyword evidence="8 13" id="KW-1015">Disulfide bond</keyword>
<dbReference type="Pfam" id="PF00182">
    <property type="entry name" value="Glyco_hydro_19"/>
    <property type="match status" value="1"/>
</dbReference>
<evidence type="ECO:0000313" key="16">
    <source>
        <dbReference type="EMBL" id="CAI0430107.1"/>
    </source>
</evidence>
<dbReference type="Gene3D" id="3.30.20.10">
    <property type="entry name" value="Endochitinase, domain 2"/>
    <property type="match status" value="1"/>
</dbReference>
<dbReference type="PANTHER" id="PTHR22595:SF197">
    <property type="entry name" value="CHITINASE FAMILY PROTEIN"/>
    <property type="match status" value="1"/>
</dbReference>
<dbReference type="GO" id="GO:0016998">
    <property type="term" value="P:cell wall macromolecule catabolic process"/>
    <property type="evidence" value="ECO:0007669"/>
    <property type="project" value="InterPro"/>
</dbReference>
<evidence type="ECO:0000256" key="12">
    <source>
        <dbReference type="PIRSR" id="PIRSR001060-1"/>
    </source>
</evidence>
<feature type="disulfide bond" evidence="13">
    <location>
        <begin position="200"/>
        <end position="232"/>
    </location>
</feature>
<keyword evidence="4" id="KW-0147">Chitin-binding</keyword>
<sequence length="232" mass="25248">MGNLQLVIATLAAILLATATISATVVEGAVADIVTPDFFNSIRSQAPNSCAGKNFYTRDAFLQAANSYPNFGNRGSLAGSQREIAAFFAHVTHETGTYVSSTGMCYIEEINRATYCDTRQYPCAQGKQYYGRGPLQLTWNYNYAVCGQALNFNGVGDPDVVARDPVLAWRTALWFWMTNVRPVLPQGFGATIRAINGMECNGGNAPAVRARVSYYNSYCQRFGIQPEANTGC</sequence>
<feature type="disulfide bond" evidence="13">
    <location>
        <begin position="116"/>
        <end position="123"/>
    </location>
</feature>
<evidence type="ECO:0000256" key="14">
    <source>
        <dbReference type="SAM" id="SignalP"/>
    </source>
</evidence>
<comment type="catalytic activity">
    <reaction evidence="1">
        <text>Random endo-hydrolysis of N-acetyl-beta-D-glucosaminide (1-&gt;4)-beta-linkages in chitin and chitodextrins.</text>
        <dbReference type="EC" id="3.2.1.14"/>
    </reaction>
</comment>
<evidence type="ECO:0000256" key="3">
    <source>
        <dbReference type="ARBA" id="ARBA00012729"/>
    </source>
</evidence>
<dbReference type="GO" id="GO:0008843">
    <property type="term" value="F:endochitinase activity"/>
    <property type="evidence" value="ECO:0007669"/>
    <property type="project" value="UniProtKB-EC"/>
</dbReference>
<gene>
    <name evidence="16" type="ORF">LITE_LOCUS22455</name>
</gene>
<organism evidence="16 17">
    <name type="scientific">Linum tenue</name>
    <dbReference type="NCBI Taxonomy" id="586396"/>
    <lineage>
        <taxon>Eukaryota</taxon>
        <taxon>Viridiplantae</taxon>
        <taxon>Streptophyta</taxon>
        <taxon>Embryophyta</taxon>
        <taxon>Tracheophyta</taxon>
        <taxon>Spermatophyta</taxon>
        <taxon>Magnoliopsida</taxon>
        <taxon>eudicotyledons</taxon>
        <taxon>Gunneridae</taxon>
        <taxon>Pentapetalae</taxon>
        <taxon>rosids</taxon>
        <taxon>fabids</taxon>
        <taxon>Malpighiales</taxon>
        <taxon>Linaceae</taxon>
        <taxon>Linum</taxon>
    </lineage>
</organism>
<evidence type="ECO:0000256" key="1">
    <source>
        <dbReference type="ARBA" id="ARBA00000822"/>
    </source>
</evidence>
<dbReference type="InterPro" id="IPR000726">
    <property type="entry name" value="Glyco_hydro_19_cat"/>
</dbReference>
<evidence type="ECO:0000256" key="8">
    <source>
        <dbReference type="ARBA" id="ARBA00023157"/>
    </source>
</evidence>
<dbReference type="GO" id="GO:0006032">
    <property type="term" value="P:chitin catabolic process"/>
    <property type="evidence" value="ECO:0007669"/>
    <property type="project" value="UniProtKB-KW"/>
</dbReference>
<keyword evidence="6" id="KW-0611">Plant defense</keyword>
<evidence type="ECO:0000256" key="11">
    <source>
        <dbReference type="ARBA" id="ARBA00023326"/>
    </source>
</evidence>
<feature type="signal peptide" evidence="14">
    <location>
        <begin position="1"/>
        <end position="23"/>
    </location>
</feature>
<comment type="similarity">
    <text evidence="2">Belongs to the glycosyl hydrolase 19 family. Chitinase class I subfamily.</text>
</comment>
<keyword evidence="5" id="KW-0378">Hydrolase</keyword>
<evidence type="ECO:0000256" key="13">
    <source>
        <dbReference type="PIRSR" id="PIRSR001060-2"/>
    </source>
</evidence>
<keyword evidence="17" id="KW-1185">Reference proteome</keyword>
<dbReference type="InterPro" id="IPR023346">
    <property type="entry name" value="Lysozyme-like_dom_sf"/>
</dbReference>
<evidence type="ECO:0000256" key="4">
    <source>
        <dbReference type="ARBA" id="ARBA00022669"/>
    </source>
</evidence>
<dbReference type="FunFam" id="3.30.20.10:FF:000001">
    <property type="entry name" value="Endochitinase (Chitinase)"/>
    <property type="match status" value="1"/>
</dbReference>
<proteinExistence type="inferred from homology"/>
<keyword evidence="7" id="KW-0146">Chitin degradation</keyword>
<evidence type="ECO:0000256" key="6">
    <source>
        <dbReference type="ARBA" id="ARBA00022821"/>
    </source>
</evidence>
<dbReference type="PIRSF" id="PIRSF001060">
    <property type="entry name" value="Endochitinase"/>
    <property type="match status" value="1"/>
</dbReference>
<evidence type="ECO:0000256" key="10">
    <source>
        <dbReference type="ARBA" id="ARBA00023295"/>
    </source>
</evidence>
<name>A0AAV0L6N0_9ROSI</name>
<dbReference type="EMBL" id="CAMGYJ010000006">
    <property type="protein sequence ID" value="CAI0430107.1"/>
    <property type="molecule type" value="Genomic_DNA"/>
</dbReference>
<dbReference type="GO" id="GO:0000272">
    <property type="term" value="P:polysaccharide catabolic process"/>
    <property type="evidence" value="ECO:0007669"/>
    <property type="project" value="UniProtKB-KW"/>
</dbReference>
<keyword evidence="14" id="KW-0732">Signal</keyword>
<dbReference type="Proteomes" id="UP001154282">
    <property type="component" value="Unassembled WGS sequence"/>
</dbReference>
<evidence type="ECO:0000259" key="15">
    <source>
        <dbReference type="PROSITE" id="PS00773"/>
    </source>
</evidence>
<keyword evidence="11" id="KW-0624">Polysaccharide degradation</keyword>
<accession>A0AAV0L6N0</accession>
<evidence type="ECO:0000256" key="2">
    <source>
        <dbReference type="ARBA" id="ARBA00009373"/>
    </source>
</evidence>
<feature type="disulfide bond" evidence="13">
    <location>
        <begin position="50"/>
        <end position="105"/>
    </location>
</feature>
<protein>
    <recommendedName>
        <fullName evidence="3">chitinase</fullName>
        <ecNumber evidence="3">3.2.1.14</ecNumber>
    </recommendedName>
</protein>
<evidence type="ECO:0000256" key="5">
    <source>
        <dbReference type="ARBA" id="ARBA00022801"/>
    </source>
</evidence>